<reference evidence="1" key="1">
    <citation type="submission" date="2021-01" db="EMBL/GenBank/DDBJ databases">
        <authorList>
            <person name="Corre E."/>
            <person name="Pelletier E."/>
            <person name="Niang G."/>
            <person name="Scheremetjew M."/>
            <person name="Finn R."/>
            <person name="Kale V."/>
            <person name="Holt S."/>
            <person name="Cochrane G."/>
            <person name="Meng A."/>
            <person name="Brown T."/>
            <person name="Cohen L."/>
        </authorList>
    </citation>
    <scope>NUCLEOTIDE SEQUENCE</scope>
    <source>
        <strain evidence="1">CCMP3105</strain>
    </source>
</reference>
<sequence length="105" mass="11965">MQLQLLKMDLAREPLPDSALAIGVHPEATRDEVWGDIFANIIRSVKTGGVCVIATYFEVELQAVQRLCEPLGVRFQVYENPYYKTHPVDRSPSLRYLLVTRCMRG</sequence>
<gene>
    <name evidence="1" type="ORF">AMON00008_LOCUS4281</name>
</gene>
<dbReference type="EMBL" id="HBNR01006515">
    <property type="protein sequence ID" value="CAE4564662.1"/>
    <property type="molecule type" value="Transcribed_RNA"/>
</dbReference>
<accession>A0A7S4UPG8</accession>
<proteinExistence type="predicted"/>
<dbReference type="AlphaFoldDB" id="A0A7S4UPG8"/>
<name>A0A7S4UPG8_9DINO</name>
<organism evidence="1">
    <name type="scientific">Alexandrium monilatum</name>
    <dbReference type="NCBI Taxonomy" id="311494"/>
    <lineage>
        <taxon>Eukaryota</taxon>
        <taxon>Sar</taxon>
        <taxon>Alveolata</taxon>
        <taxon>Dinophyceae</taxon>
        <taxon>Gonyaulacales</taxon>
        <taxon>Pyrocystaceae</taxon>
        <taxon>Alexandrium</taxon>
    </lineage>
</organism>
<protein>
    <submittedName>
        <fullName evidence="1">Uncharacterized protein</fullName>
    </submittedName>
</protein>
<evidence type="ECO:0000313" key="1">
    <source>
        <dbReference type="EMBL" id="CAE4564662.1"/>
    </source>
</evidence>